<evidence type="ECO:0000256" key="2">
    <source>
        <dbReference type="ARBA" id="ARBA00022737"/>
    </source>
</evidence>
<dbReference type="InterPro" id="IPR011047">
    <property type="entry name" value="Quinoprotein_ADH-like_sf"/>
</dbReference>
<dbReference type="InterPro" id="IPR001680">
    <property type="entry name" value="WD40_rpt"/>
</dbReference>
<evidence type="ECO:0000259" key="6">
    <source>
        <dbReference type="PROSITE" id="PS50222"/>
    </source>
</evidence>
<dbReference type="InterPro" id="IPR050630">
    <property type="entry name" value="WD_repeat_EMAP"/>
</dbReference>
<evidence type="ECO:0000256" key="5">
    <source>
        <dbReference type="SAM" id="MobiDB-lite"/>
    </source>
</evidence>
<dbReference type="Pfam" id="PF23409">
    <property type="entry name" value="Beta-prop_EML"/>
    <property type="match status" value="1"/>
</dbReference>
<keyword evidence="2" id="KW-0677">Repeat</keyword>
<evidence type="ECO:0000256" key="4">
    <source>
        <dbReference type="PROSITE-ProRule" id="PRU00221"/>
    </source>
</evidence>
<dbReference type="InterPro" id="IPR036322">
    <property type="entry name" value="WD40_repeat_dom_sf"/>
</dbReference>
<dbReference type="Gene3D" id="2.130.10.10">
    <property type="entry name" value="YVTN repeat-like/Quinoprotein amine dehydrogenase"/>
    <property type="match status" value="6"/>
</dbReference>
<dbReference type="PROSITE" id="PS50082">
    <property type="entry name" value="WD_REPEATS_2"/>
    <property type="match status" value="3"/>
</dbReference>
<dbReference type="PANTHER" id="PTHR13720:SF33">
    <property type="entry name" value="HELP DOMAIN-CONTAINING PROTEIN"/>
    <property type="match status" value="1"/>
</dbReference>
<dbReference type="SUPFAM" id="SSF47473">
    <property type="entry name" value="EF-hand"/>
    <property type="match status" value="1"/>
</dbReference>
<dbReference type="SUPFAM" id="SSF50978">
    <property type="entry name" value="WD40 repeat-like"/>
    <property type="match status" value="4"/>
</dbReference>
<feature type="domain" description="EF-hand" evidence="6">
    <location>
        <begin position="122"/>
        <end position="157"/>
    </location>
</feature>
<organism evidence="7 8">
    <name type="scientific">Lagenidium giganteum</name>
    <dbReference type="NCBI Taxonomy" id="4803"/>
    <lineage>
        <taxon>Eukaryota</taxon>
        <taxon>Sar</taxon>
        <taxon>Stramenopiles</taxon>
        <taxon>Oomycota</taxon>
        <taxon>Peronosporomycetes</taxon>
        <taxon>Pythiales</taxon>
        <taxon>Pythiaceae</taxon>
    </lineage>
</organism>
<keyword evidence="8" id="KW-1185">Reference proteome</keyword>
<gene>
    <name evidence="7" type="ORF">N0F65_004217</name>
</gene>
<feature type="repeat" description="WD" evidence="4">
    <location>
        <begin position="2025"/>
        <end position="2057"/>
    </location>
</feature>
<dbReference type="InterPro" id="IPR055439">
    <property type="entry name" value="Beta-prop_EML_1st"/>
</dbReference>
<feature type="domain" description="EF-hand" evidence="6">
    <location>
        <begin position="178"/>
        <end position="213"/>
    </location>
</feature>
<dbReference type="InterPro" id="IPR055442">
    <property type="entry name" value="Beta-prop_EML-like_2nd"/>
</dbReference>
<feature type="repeat" description="WD" evidence="4">
    <location>
        <begin position="2258"/>
        <end position="2299"/>
    </location>
</feature>
<dbReference type="SUPFAM" id="SSF50998">
    <property type="entry name" value="Quinoprotein alcohol dehydrogenase-like"/>
    <property type="match status" value="1"/>
</dbReference>
<dbReference type="Pfam" id="PF00400">
    <property type="entry name" value="WD40"/>
    <property type="match status" value="1"/>
</dbReference>
<keyword evidence="1 4" id="KW-0853">WD repeat</keyword>
<protein>
    <recommendedName>
        <fullName evidence="6">EF-hand domain-containing protein</fullName>
    </recommendedName>
</protein>
<name>A0AAV2ZGD3_9STRA</name>
<feature type="domain" description="EF-hand" evidence="6">
    <location>
        <begin position="62"/>
        <end position="97"/>
    </location>
</feature>
<reference evidence="7" key="2">
    <citation type="journal article" date="2023" name="Microbiol Resour">
        <title>Decontamination and Annotation of the Draft Genome Sequence of the Oomycete Lagenidium giganteum ARSEF 373.</title>
        <authorList>
            <person name="Morgan W.R."/>
            <person name="Tartar A."/>
        </authorList>
    </citation>
    <scope>NUCLEOTIDE SEQUENCE</scope>
    <source>
        <strain evidence="7">ARSEF 373</strain>
    </source>
</reference>
<dbReference type="InterPro" id="IPR018247">
    <property type="entry name" value="EF_Hand_1_Ca_BS"/>
</dbReference>
<comment type="caution">
    <text evidence="7">The sequence shown here is derived from an EMBL/GenBank/DDBJ whole genome shotgun (WGS) entry which is preliminary data.</text>
</comment>
<proteinExistence type="predicted"/>
<dbReference type="GO" id="GO:0005509">
    <property type="term" value="F:calcium ion binding"/>
    <property type="evidence" value="ECO:0007669"/>
    <property type="project" value="InterPro"/>
</dbReference>
<feature type="repeat" description="WD" evidence="4">
    <location>
        <begin position="2142"/>
        <end position="2173"/>
    </location>
</feature>
<evidence type="ECO:0000256" key="3">
    <source>
        <dbReference type="ARBA" id="ARBA00022837"/>
    </source>
</evidence>
<dbReference type="FunFam" id="2.130.10.10:FF:000320">
    <property type="entry name" value="echinoderm microtubule-associated protein-like 6"/>
    <property type="match status" value="1"/>
</dbReference>
<accession>A0AAV2ZGD3</accession>
<dbReference type="InterPro" id="IPR011992">
    <property type="entry name" value="EF-hand-dom_pair"/>
</dbReference>
<dbReference type="PROSITE" id="PS50294">
    <property type="entry name" value="WD_REPEATS_REGION"/>
    <property type="match status" value="2"/>
</dbReference>
<dbReference type="SMART" id="SM00320">
    <property type="entry name" value="WD40"/>
    <property type="match status" value="21"/>
</dbReference>
<dbReference type="InterPro" id="IPR015943">
    <property type="entry name" value="WD40/YVTN_repeat-like_dom_sf"/>
</dbReference>
<keyword evidence="3" id="KW-0106">Calcium</keyword>
<dbReference type="Proteomes" id="UP001146120">
    <property type="component" value="Unassembled WGS sequence"/>
</dbReference>
<dbReference type="Gene3D" id="1.10.238.10">
    <property type="entry name" value="EF-hand"/>
    <property type="match status" value="1"/>
</dbReference>
<dbReference type="CDD" id="cd00051">
    <property type="entry name" value="EFh"/>
    <property type="match status" value="1"/>
</dbReference>
<dbReference type="GO" id="GO:0008017">
    <property type="term" value="F:microtubule binding"/>
    <property type="evidence" value="ECO:0007669"/>
    <property type="project" value="TreeGrafter"/>
</dbReference>
<sequence length="2412" mass="264179">MGAGHGTALQLIGADIELQRETKDFARWSLADVEHVLERFRKTFGFAITEAQFDNMLLLKAPDVLSTKEIFAVLDANHDGRLDGLEFLAALACVCRATFEEKARCKWLCVCITAVVFRRNLRLLLDAAVAFELFDFNSNGSLSLTELALVMKSVWMGMALFTGRSPPASETAQGSVARFLTLARSAFDKYDKDNSDALNYEEFIDWARSNREFMLQVEQFRLISEKAIGFEEEVSLPDGSDVDSDIDEEAEHAVHHHNAGTVASSAKTSDKRLPELPSPWSVEPTAGKATVTAARDALSACQLDFPPAINIELEWIYGCKGPSARGLCRYLCNGDVVYTLSKYAIVYQSDRHKQRYYQRHWNEIMCMDVHPSGEIVATGDKPASRESHPSPEIHVWNGLTMQCLVILQNFHIGGVGYLSFPAPASAASSTLGNNSTGTTSSVNASQIKRKGHTDTLLLSIGSDVNSSMALWNWQKESLVASGRAHPSKQVLACALNEDGNEAIVCGRHFIVFYHVEGHFFKQKKPRQMEKKLKAIPVCVSAAYFGSHQVVVGTAMGTLLQFNQGALIKVIQAHGVHQSVNCCLLSCRSMLIFTAGKDGVIKQWDSSLLPVGSSYDLHAIGSTASTQMGKEDWRINALDYDPFRKRLLLGTRCGHIIELLETKLNGPNPSSDTQTSAFNVIASSHGGLSISAISTTRLGISFASCGTDDRSVKLWSLRRRELGNETQLKFQPVCVMFSNDAESLAVGGAGGCIAILQSKTLTLVNSIKNTNSPVVCMRWSPQDNVLAVACANGFVYLYHVVDSGQRLRRFGLLKPTQGEATAGVPASSLDFTVDGNFLKSQHGSACLRFWDLRQHACTRITSMNLVRNMVWHSYSSTIGWHVGALQGNELCVRASSSQKMAFTITPTGKLSMVHFPCDSSKSASSLQKSIPNAHMVDTCAGSVGMGAFALHDTILVTSCGNDGAICQWRLEKEIVDEQSRQGASNNPTDQSILQLLEDIGLDDAYCGWEVNANFAARLHAFASHSSPQVLPMTALGGQHKEVLARMEAPDVDLSLCNVLGMNHSLCSIACAGNGSVVIAAGNLLVFYHVSQRKQIKVVKSGLRCAIAKVVRHPTDHVAAICSLESNRVMVHDLATDENLATIDGEESWRPIHLSFGDETGQLLAVIWKHRASKLHRLSIYAWKKNMLISQVDMTTLPVLFGVFTDCSSSSCVQFVSGGLNHTTFWRFHPATGYMHSQTGVFGRHALIDTITCAVFVAPYTLTGTATGRVIMWENACASYTVTAAETENSALMRIEHVSSRELVIAVAVSGQIVMWTYSKDFKSRGKSSDFLTPLRSLGLKSMNWKLPPGVNNRDSDNKREDLRVTTVCMQDELHGLVMATSLGAVLHLDSTVLAKENIGKSLSARVLFEADDRRNDVAVHPRAHLFASCTEDGVVVVHNMTSNAVVHRKHVGSAARSLTWNTSGETMAVSLATGVVEILNGASLEHVTDFACGQSTANDGLKKWCSKIRFSPTDKHLVLACRDYNLYVYGCVAPDKYDLLHVLMGHTVRIETLDFSCNGLWVQSSSGALDKQMLRWSLEDPNKPSTCQLSDDDWFSWSNAYAGPLGGLSELFGMHCTAVDRVQPMDMDQVMQSMKWSSRIPVVAVGTDNGDILLYWYPFPCGRGKSALSKEYSNYIPSDYEVTSLQFSYQNTYLVVCARNNRGLTLVLVWNTDYEEELQHLERFAHTAGREVVTEADDARLVDPLLQSTNSERDKGDEFLAVKPWLGAIREPSNIAHVNKGELPDEELALEFVYGVNVGQDGRNDVSYADDAWEIVYSSAAIGIVYNTKTQTQLFNQAHGSNAVSALAVHPQGTIIATGECDVKKGVKLALWDANSGSTICQVATLHERGIALLAFSSSGDRLAAIGMDNDHTLSLYSLATGDGLTCVKLLATMKSSKQQVWGLCLSDDNELVTCGANHILFWELATKGASAALNMKKGLLSSHKRCSTTAKLKCAAFVSKNLVVSGQTDGSLYVWKGRNCVDVKTKAHADEISSVFVDQRRRMLFSGGKDGMICVWDQHIEPLRTFDLRQLRLTSSIPLMSYVINSVCARDGRVLISTAAAEICEIVPDAQNTPQAQLLRADCPYHLDIHIRGHCKGELWGLAAHPTKMQFATAGDDGTIRLWDAPARQLLAMYRWGNVRARAIAFSSEGNHVAVGSIDGKMVILTEQLDSAVMEWKCSPKSVQVIKYSPDNATLAIGCHDQKIHIYDAHTCKKQGELKGHSSTVLHMDFSKDGTVLQSTSSSYELLFWDVGTMKQIQSSSTVRDVVWATWTCPFGWPAQGIWPTPSDGSDVNAVCRSSENRFLVSADDQGYAKLFKYPCTAPHASFRSYEGHSAHVTNCVVTSKDMFVVSTGGRDKAVCQFHVRRGVAKPA</sequence>
<dbReference type="PROSITE" id="PS00018">
    <property type="entry name" value="EF_HAND_1"/>
    <property type="match status" value="3"/>
</dbReference>
<dbReference type="SMART" id="SM00054">
    <property type="entry name" value="EFh"/>
    <property type="match status" value="3"/>
</dbReference>
<evidence type="ECO:0000313" key="8">
    <source>
        <dbReference type="Proteomes" id="UP001146120"/>
    </source>
</evidence>
<dbReference type="InterPro" id="IPR002048">
    <property type="entry name" value="EF_hand_dom"/>
</dbReference>
<dbReference type="SUPFAM" id="SSF50993">
    <property type="entry name" value="Peptidase/esterase 'gauge' domain"/>
    <property type="match status" value="1"/>
</dbReference>
<dbReference type="Pfam" id="PF23414">
    <property type="entry name" value="Beta-prop_EML_2"/>
    <property type="match status" value="3"/>
</dbReference>
<evidence type="ECO:0000256" key="1">
    <source>
        <dbReference type="ARBA" id="ARBA00022574"/>
    </source>
</evidence>
<reference evidence="7" key="1">
    <citation type="submission" date="2022-11" db="EMBL/GenBank/DDBJ databases">
        <authorList>
            <person name="Morgan W.R."/>
            <person name="Tartar A."/>
        </authorList>
    </citation>
    <scope>NUCLEOTIDE SEQUENCE</scope>
    <source>
        <strain evidence="7">ARSEF 373</strain>
    </source>
</reference>
<dbReference type="EMBL" id="DAKRPA010000011">
    <property type="protein sequence ID" value="DBA04109.1"/>
    <property type="molecule type" value="Genomic_DNA"/>
</dbReference>
<dbReference type="PROSITE" id="PS50222">
    <property type="entry name" value="EF_HAND_2"/>
    <property type="match status" value="3"/>
</dbReference>
<evidence type="ECO:0000313" key="7">
    <source>
        <dbReference type="EMBL" id="DBA04109.1"/>
    </source>
</evidence>
<dbReference type="PANTHER" id="PTHR13720">
    <property type="entry name" value="WD-40 REPEAT PROTEIN"/>
    <property type="match status" value="1"/>
</dbReference>
<feature type="region of interest" description="Disordered" evidence="5">
    <location>
        <begin position="251"/>
        <end position="281"/>
    </location>
</feature>